<comment type="subcellular location">
    <subcellularLocation>
        <location evidence="1">Membrane</location>
        <topology evidence="1">Multi-pass membrane protein</topology>
    </subcellularLocation>
</comment>
<dbReference type="PANTHER" id="PTHR11814">
    <property type="entry name" value="SULFATE TRANSPORTER"/>
    <property type="match status" value="1"/>
</dbReference>
<sequence>MFNIIKNDFFVSIVVCLIALPLSLGIALASGVPLFSGILTAVIGGVVVGIISGSSVSVSGPAAGMITLVITAINQLGSFQAFLLALLFAGILQIIMGLCKAGVLASFMPSNVIQGLITAIGMIIIIKQIPLAFGYDGSANPWGNMLDAYQGMVLDLTPLLYLIKHIHFGAIIISVVTLILLIIWSKIPAKFVKFVPGAFIAVIVTTLINWGFSRFIPTLYLDEQLLVRVPKINSMQDLVSQLQFPDFSLWAIYLCPNDHGHRLVRNLIKPRSRRAIK</sequence>
<comment type="caution">
    <text evidence="7">The sequence shown here is derived from an EMBL/GenBank/DDBJ whole genome shotgun (WGS) entry which is preliminary data.</text>
</comment>
<feature type="domain" description="SLC26A/SulP transporter" evidence="6">
    <location>
        <begin position="6"/>
        <end position="219"/>
    </location>
</feature>
<evidence type="ECO:0000256" key="2">
    <source>
        <dbReference type="ARBA" id="ARBA00022692"/>
    </source>
</evidence>
<dbReference type="Pfam" id="PF00916">
    <property type="entry name" value="Sulfate_transp"/>
    <property type="match status" value="1"/>
</dbReference>
<dbReference type="RefSeq" id="WP_248942544.1">
    <property type="nucleotide sequence ID" value="NZ_JAKIKS010000131.1"/>
</dbReference>
<evidence type="ECO:0000313" key="7">
    <source>
        <dbReference type="EMBL" id="MCL1127148.1"/>
    </source>
</evidence>
<keyword evidence="4 5" id="KW-0472">Membrane</keyword>
<feature type="transmembrane region" description="Helical" evidence="5">
    <location>
        <begin position="34"/>
        <end position="51"/>
    </location>
</feature>
<feature type="transmembrane region" description="Helical" evidence="5">
    <location>
        <begin position="166"/>
        <end position="184"/>
    </location>
</feature>
<evidence type="ECO:0000256" key="5">
    <source>
        <dbReference type="SAM" id="Phobius"/>
    </source>
</evidence>
<keyword evidence="3 5" id="KW-1133">Transmembrane helix</keyword>
<feature type="transmembrane region" description="Helical" evidence="5">
    <location>
        <begin position="82"/>
        <end position="103"/>
    </location>
</feature>
<evidence type="ECO:0000256" key="3">
    <source>
        <dbReference type="ARBA" id="ARBA00022989"/>
    </source>
</evidence>
<dbReference type="EMBL" id="JAKIKS010000131">
    <property type="protein sequence ID" value="MCL1127148.1"/>
    <property type="molecule type" value="Genomic_DNA"/>
</dbReference>
<accession>A0ABT0LHG7</accession>
<feature type="transmembrane region" description="Helical" evidence="5">
    <location>
        <begin position="191"/>
        <end position="212"/>
    </location>
</feature>
<reference evidence="7 8" key="1">
    <citation type="submission" date="2022-01" db="EMBL/GenBank/DDBJ databases">
        <title>Whole genome-based taxonomy of the Shewanellaceae.</title>
        <authorList>
            <person name="Martin-Rodriguez A.J."/>
        </authorList>
    </citation>
    <scope>NUCLEOTIDE SEQUENCE [LARGE SCALE GENOMIC DNA]</scope>
    <source>
        <strain evidence="7 8">DSM 17177</strain>
    </source>
</reference>
<evidence type="ECO:0000256" key="1">
    <source>
        <dbReference type="ARBA" id="ARBA00004141"/>
    </source>
</evidence>
<keyword evidence="8" id="KW-1185">Reference proteome</keyword>
<protein>
    <recommendedName>
        <fullName evidence="6">SLC26A/SulP transporter domain-containing protein</fullName>
    </recommendedName>
</protein>
<dbReference type="InterPro" id="IPR001902">
    <property type="entry name" value="SLC26A/SulP_fam"/>
</dbReference>
<gene>
    <name evidence="7" type="ORF">L2764_22355</name>
</gene>
<feature type="transmembrane region" description="Helical" evidence="5">
    <location>
        <begin position="9"/>
        <end position="28"/>
    </location>
</feature>
<dbReference type="InterPro" id="IPR011547">
    <property type="entry name" value="SLC26A/SulP_dom"/>
</dbReference>
<name>A0ABT0LHG7_9GAMM</name>
<organism evidence="7 8">
    <name type="scientific">Shewanella surugensis</name>
    <dbReference type="NCBI Taxonomy" id="212020"/>
    <lineage>
        <taxon>Bacteria</taxon>
        <taxon>Pseudomonadati</taxon>
        <taxon>Pseudomonadota</taxon>
        <taxon>Gammaproteobacteria</taxon>
        <taxon>Alteromonadales</taxon>
        <taxon>Shewanellaceae</taxon>
        <taxon>Shewanella</taxon>
    </lineage>
</organism>
<proteinExistence type="predicted"/>
<dbReference type="Proteomes" id="UP001203423">
    <property type="component" value="Unassembled WGS sequence"/>
</dbReference>
<evidence type="ECO:0000256" key="4">
    <source>
        <dbReference type="ARBA" id="ARBA00023136"/>
    </source>
</evidence>
<evidence type="ECO:0000259" key="6">
    <source>
        <dbReference type="Pfam" id="PF00916"/>
    </source>
</evidence>
<keyword evidence="2 5" id="KW-0812">Transmembrane</keyword>
<evidence type="ECO:0000313" key="8">
    <source>
        <dbReference type="Proteomes" id="UP001203423"/>
    </source>
</evidence>